<keyword evidence="3" id="KW-1185">Reference proteome</keyword>
<feature type="region of interest" description="Disordered" evidence="1">
    <location>
        <begin position="33"/>
        <end position="69"/>
    </location>
</feature>
<dbReference type="Proteomes" id="UP000207741">
    <property type="component" value="Segment"/>
</dbReference>
<dbReference type="GeneID" id="26640220"/>
<organism evidence="2 3">
    <name type="scientific">Prochlorococcus phage P-TIM68</name>
    <dbReference type="NCBI Taxonomy" id="1542477"/>
    <lineage>
        <taxon>Viruses</taxon>
        <taxon>Duplodnaviria</taxon>
        <taxon>Heunggongvirae</taxon>
        <taxon>Uroviricota</taxon>
        <taxon>Caudoviricetes</taxon>
        <taxon>Pantevenvirales</taxon>
        <taxon>Kyanoviridae</taxon>
        <taxon>Haifavirus</taxon>
        <taxon>Haifavirus tim68</taxon>
    </lineage>
</organism>
<reference evidence="3" key="1">
    <citation type="submission" date="2014-08" db="EMBL/GenBank/DDBJ databases">
        <authorList>
            <person name="Edwards T."/>
        </authorList>
    </citation>
    <scope>NUCLEOTIDE SEQUENCE [LARGE SCALE GENOMIC DNA]</scope>
</reference>
<evidence type="ECO:0000256" key="1">
    <source>
        <dbReference type="SAM" id="MobiDB-lite"/>
    </source>
</evidence>
<proteinExistence type="predicted"/>
<protein>
    <submittedName>
        <fullName evidence="2">Uncharacterized protein</fullName>
    </submittedName>
</protein>
<evidence type="ECO:0000313" key="2">
    <source>
        <dbReference type="EMBL" id="AIR93503.1"/>
    </source>
</evidence>
<dbReference type="EMBL" id="KM359505">
    <property type="protein sequence ID" value="AIR93503.1"/>
    <property type="molecule type" value="Genomic_DNA"/>
</dbReference>
<dbReference type="RefSeq" id="YP_009213676.1">
    <property type="nucleotide sequence ID" value="NC_028955.1"/>
</dbReference>
<sequence length="105" mass="11902">MEKQKIDRFIDAFRNAMYHEFKVEEEGMVANAPGAQGGFGGQSAPQGPTAGFDSVMGGTKRNTEPKLDGRRKYVKKYINQLISNREKRKNKKAIKNALNFNPYFK</sequence>
<accession>A0A0K0KVY3</accession>
<evidence type="ECO:0000313" key="3">
    <source>
        <dbReference type="Proteomes" id="UP000207741"/>
    </source>
</evidence>
<name>A0A0K0KVY3_9CAUD</name>
<dbReference type="KEGG" id="vg:26640220"/>